<reference evidence="1" key="1">
    <citation type="submission" date="2016-07" db="EMBL/GenBank/DDBJ databases">
        <title>Microvirga ossetica sp. nov. a new species of rhizobia isolated from root nodules of the legume species Vicia alpestris Steven originated from North Ossetia region in the Caucasus.</title>
        <authorList>
            <person name="Safronova V.I."/>
            <person name="Kuznetsova I.G."/>
            <person name="Sazanova A.L."/>
            <person name="Belimov A."/>
            <person name="Andronov E."/>
            <person name="Osledkin Y.S."/>
            <person name="Onishchuk O.P."/>
            <person name="Kurchak O.N."/>
            <person name="Shaposhnikov A.I."/>
            <person name="Willems A."/>
            <person name="Tikhonovich I.A."/>
        </authorList>
    </citation>
    <scope>NUCLEOTIDE SEQUENCE [LARGE SCALE GENOMIC DNA]</scope>
    <source>
        <strain evidence="1">V5/3M</strain>
        <plasmid evidence="1">unnamed4</plasmid>
    </source>
</reference>
<dbReference type="KEGG" id="moc:BB934_43125"/>
<geneLocation type="plasmid" evidence="1">
    <name>unnamed4</name>
</geneLocation>
<dbReference type="OrthoDB" id="8242932at2"/>
<sequence>MPVLKRELAFGPAYPSDNIREWWHLILDTDTPGLWVEYTWQHQITHSDMDVTQGIERFGINDFLSLAEGKAAHPMLLAALKEMFRNVDPHGES</sequence>
<proteinExistence type="predicted"/>
<dbReference type="EMBL" id="CP016620">
    <property type="protein sequence ID" value="ANY85012.1"/>
    <property type="molecule type" value="Genomic_DNA"/>
</dbReference>
<evidence type="ECO:0000313" key="1">
    <source>
        <dbReference type="EMBL" id="ANY85012.1"/>
    </source>
</evidence>
<accession>A0A1B2EYL0</accession>
<organism evidence="1">
    <name type="scientific">Microvirga ossetica</name>
    <dbReference type="NCBI Taxonomy" id="1882682"/>
    <lineage>
        <taxon>Bacteria</taxon>
        <taxon>Pseudomonadati</taxon>
        <taxon>Pseudomonadota</taxon>
        <taxon>Alphaproteobacteria</taxon>
        <taxon>Hyphomicrobiales</taxon>
        <taxon>Methylobacteriaceae</taxon>
        <taxon>Microvirga</taxon>
    </lineage>
</organism>
<gene>
    <name evidence="1" type="ORF">BB934_43125</name>
</gene>
<dbReference type="AlphaFoldDB" id="A0A1B2EYL0"/>
<protein>
    <submittedName>
        <fullName evidence="1">Uncharacterized protein</fullName>
    </submittedName>
</protein>
<dbReference type="RefSeq" id="WP_099515831.1">
    <property type="nucleotide sequence ID" value="NZ_CP016620.1"/>
</dbReference>
<keyword evidence="1" id="KW-0614">Plasmid</keyword>
<name>A0A1B2EYL0_9HYPH</name>